<dbReference type="PANTHER" id="PTHR45786:SF74">
    <property type="entry name" value="ATP-DEPENDENT DNA HELICASE"/>
    <property type="match status" value="1"/>
</dbReference>
<reference evidence="1 3" key="1">
    <citation type="journal article" date="2019" name="Sci. Rep.">
        <title>Orb-weaving spider Araneus ventricosus genome elucidates the spidroin gene catalogue.</title>
        <authorList>
            <person name="Kono N."/>
            <person name="Nakamura H."/>
            <person name="Ohtoshi R."/>
            <person name="Moran D.A.P."/>
            <person name="Shinohara A."/>
            <person name="Yoshida Y."/>
            <person name="Fujiwara M."/>
            <person name="Mori M."/>
            <person name="Tomita M."/>
            <person name="Arakawa K."/>
        </authorList>
    </citation>
    <scope>NUCLEOTIDE SEQUENCE [LARGE SCALE GENOMIC DNA]</scope>
</reference>
<dbReference type="AlphaFoldDB" id="A0A4Y2TFH1"/>
<dbReference type="PANTHER" id="PTHR45786">
    <property type="entry name" value="DNA BINDING PROTEIN-LIKE"/>
    <property type="match status" value="1"/>
</dbReference>
<comment type="caution">
    <text evidence="1">The sequence shown here is derived from an EMBL/GenBank/DDBJ whole genome shotgun (WGS) entry which is preliminary data.</text>
</comment>
<dbReference type="OrthoDB" id="8040188at2759"/>
<keyword evidence="3" id="KW-1185">Reference proteome</keyword>
<evidence type="ECO:0008006" key="4">
    <source>
        <dbReference type="Google" id="ProtNLM"/>
    </source>
</evidence>
<evidence type="ECO:0000313" key="3">
    <source>
        <dbReference type="Proteomes" id="UP000499080"/>
    </source>
</evidence>
<dbReference type="EMBL" id="BGPR01028316">
    <property type="protein sequence ID" value="GBN99394.1"/>
    <property type="molecule type" value="Genomic_DNA"/>
</dbReference>
<dbReference type="EMBL" id="BGPR01028317">
    <property type="protein sequence ID" value="GBN99405.1"/>
    <property type="molecule type" value="Genomic_DNA"/>
</dbReference>
<accession>A0A4Y2TFH1</accession>
<organism evidence="1 3">
    <name type="scientific">Araneus ventricosus</name>
    <name type="common">Orbweaver spider</name>
    <name type="synonym">Epeira ventricosa</name>
    <dbReference type="NCBI Taxonomy" id="182803"/>
    <lineage>
        <taxon>Eukaryota</taxon>
        <taxon>Metazoa</taxon>
        <taxon>Ecdysozoa</taxon>
        <taxon>Arthropoda</taxon>
        <taxon>Chelicerata</taxon>
        <taxon>Arachnida</taxon>
        <taxon>Araneae</taxon>
        <taxon>Araneomorphae</taxon>
        <taxon>Entelegynae</taxon>
        <taxon>Araneoidea</taxon>
        <taxon>Araneidae</taxon>
        <taxon>Araneus</taxon>
    </lineage>
</organism>
<gene>
    <name evidence="1" type="ORF">AVEN_2516_1</name>
    <name evidence="2" type="ORF">AVEN_56491_1</name>
</gene>
<name>A0A4Y2TFH1_ARAVE</name>
<evidence type="ECO:0000313" key="1">
    <source>
        <dbReference type="EMBL" id="GBN99394.1"/>
    </source>
</evidence>
<proteinExistence type="predicted"/>
<sequence length="108" mass="12501">MSVTCEHCEAKKWKGEAPGMCCNRGKVQLPRLIDPPEPLRTLDSAESPMSKHFLTNIRRYNSCFQMTSFGTTKEIRESGYMPTFKVQGQVYHRIRSLYPLPNEETKFL</sequence>
<evidence type="ECO:0000313" key="2">
    <source>
        <dbReference type="EMBL" id="GBN99405.1"/>
    </source>
</evidence>
<protein>
    <recommendedName>
        <fullName evidence="4">Helitron helicase-like domain-containing protein</fullName>
    </recommendedName>
</protein>
<dbReference type="Proteomes" id="UP000499080">
    <property type="component" value="Unassembled WGS sequence"/>
</dbReference>